<dbReference type="Proteomes" id="UP000254040">
    <property type="component" value="Unassembled WGS sequence"/>
</dbReference>
<evidence type="ECO:0000313" key="2">
    <source>
        <dbReference type="EMBL" id="KTD30829.1"/>
    </source>
</evidence>
<evidence type="ECO:0000313" key="3">
    <source>
        <dbReference type="EMBL" id="STX63345.1"/>
    </source>
</evidence>
<dbReference type="EMBL" id="UGOG01000001">
    <property type="protein sequence ID" value="STX63345.1"/>
    <property type="molecule type" value="Genomic_DNA"/>
</dbReference>
<reference evidence="2 4" key="1">
    <citation type="submission" date="2015-11" db="EMBL/GenBank/DDBJ databases">
        <title>Genomic analysis of 38 Legionella species identifies large and diverse effector repertoires.</title>
        <authorList>
            <person name="Burstein D."/>
            <person name="Amaro F."/>
            <person name="Zusman T."/>
            <person name="Lifshitz Z."/>
            <person name="Cohen O."/>
            <person name="Gilbert J.A."/>
            <person name="Pupko T."/>
            <person name="Shuman H.A."/>
            <person name="Segal G."/>
        </authorList>
    </citation>
    <scope>NUCLEOTIDE SEQUENCE [LARGE SCALE GENOMIC DNA]</scope>
    <source>
        <strain evidence="2 4">ATCC 43877</strain>
    </source>
</reference>
<dbReference type="Proteomes" id="UP000054985">
    <property type="component" value="Unassembled WGS sequence"/>
</dbReference>
<evidence type="ECO:0000313" key="5">
    <source>
        <dbReference type="Proteomes" id="UP000254040"/>
    </source>
</evidence>
<dbReference type="OrthoDB" id="5649223at2"/>
<evidence type="ECO:0000256" key="1">
    <source>
        <dbReference type="SAM" id="MobiDB-lite"/>
    </source>
</evidence>
<evidence type="ECO:0000313" key="4">
    <source>
        <dbReference type="Proteomes" id="UP000054985"/>
    </source>
</evidence>
<keyword evidence="4" id="KW-1185">Reference proteome</keyword>
<reference evidence="3 5" key="2">
    <citation type="submission" date="2018-06" db="EMBL/GenBank/DDBJ databases">
        <authorList>
            <consortium name="Pathogen Informatics"/>
            <person name="Doyle S."/>
        </authorList>
    </citation>
    <scope>NUCLEOTIDE SEQUENCE [LARGE SCALE GENOMIC DNA]</scope>
    <source>
        <strain evidence="3 5">NCTC12239</strain>
    </source>
</reference>
<sequence>MKIIQIKRSASGTIKPVKERVYLPRSEFHCRYPSLFDMTDPVRWSTYHRSDFKKIEGTTKDLFKFQGNQESITTGMYPKTGNFYNPFHFARYKKALKPVKKALAISEPAIWYDRLLEQQKNMAAYVVAQVNERDPDILINADNNYTCVLFSLPKPAGEKNPKVWSQFLSVYLIAFANILADERGINIEMVHRSSFGCLRPSVADCGESVRVNLGLTPKPYADCVIDAIMFLQKLVKNQNAFEIPFHSVALTKTLKNYNKIKSTETKPVDIQLKDTLWNTLWAPGDSSNKSFASQIFRKSVVKECLVDLIQNACLDHPLEDIFQDKKACNKAFIEPLKKVLQSIKLNGKSLSIQLDGDDLTSYEWGEAEKVLDDEFWTLVKEMAELLGATKKEVATLVKEQKTEDLHSCFEAWVANFIFQPKADQSVEDGNGSDSDEEGELELKGEPQTIHAKKIITATGMRAIQLIHAVSRKYLHDTYQIDPLYLTFSASQMYYETDEALSKHPIPVDYVHDKPKKRVQTNVAFFDVNHCNTTHEDMADEIALIDKKDRICAIDVTSATTREIHETLVRLYEERPNLEIILTISSGLKNEQAMGDYNPYGTVRIFSKNRESLDVIYDDLVELEEQAGYLHPKESHLIRKSAKLAGLTPTNASILC</sequence>
<protein>
    <submittedName>
        <fullName evidence="3">Coiled-coil-containing protein</fullName>
    </submittedName>
</protein>
<proteinExistence type="predicted"/>
<name>A0A378JXA6_9GAMM</name>
<organism evidence="3 5">
    <name type="scientific">Legionella moravica</name>
    <dbReference type="NCBI Taxonomy" id="39962"/>
    <lineage>
        <taxon>Bacteria</taxon>
        <taxon>Pseudomonadati</taxon>
        <taxon>Pseudomonadota</taxon>
        <taxon>Gammaproteobacteria</taxon>
        <taxon>Legionellales</taxon>
        <taxon>Legionellaceae</taxon>
        <taxon>Legionella</taxon>
    </lineage>
</organism>
<dbReference type="RefSeq" id="WP_028385150.1">
    <property type="nucleotide sequence ID" value="NZ_CAAAJG010000026.1"/>
</dbReference>
<accession>A0A378JXA6</accession>
<gene>
    <name evidence="2" type="ORF">Lmor_2936</name>
    <name evidence="3" type="ORF">NCTC12239_02289</name>
</gene>
<dbReference type="AlphaFoldDB" id="A0A378JXA6"/>
<feature type="region of interest" description="Disordered" evidence="1">
    <location>
        <begin position="424"/>
        <end position="443"/>
    </location>
</feature>
<dbReference type="EMBL" id="LNYN01000042">
    <property type="protein sequence ID" value="KTD30829.1"/>
    <property type="molecule type" value="Genomic_DNA"/>
</dbReference>